<dbReference type="InterPro" id="IPR007349">
    <property type="entry name" value="DUF418"/>
</dbReference>
<reference evidence="7 8" key="1">
    <citation type="submission" date="2018-08" db="EMBL/GenBank/DDBJ databases">
        <title>A genome reference for cultivated species of the human gut microbiota.</title>
        <authorList>
            <person name="Zou Y."/>
            <person name="Xue W."/>
            <person name="Luo G."/>
        </authorList>
    </citation>
    <scope>NUCLEOTIDE SEQUENCE [LARGE SCALE GENOMIC DNA]</scope>
    <source>
        <strain evidence="5 7">AF24-12</strain>
        <strain evidence="6 8">AM22-1</strain>
    </source>
</reference>
<feature type="transmembrane region" description="Helical" evidence="1">
    <location>
        <begin position="268"/>
        <end position="290"/>
    </location>
</feature>
<sequence length="379" mass="43784">MNFYKTLGLKNSRIDVADALRGLAVAGIILYHSVEHFNMYDGSIAHAYTLGCDDWMADVLALLLSGKMYGIFALLFGLSFFIMNDNQQQRGNCFSGRFAWRMFLLAMLGIVNTAFFDGDILFSYAIYGLVLIPLSYLPTKWLWWVVAFLFIQPIEIYSLITGWQVDASSLGEVYGNMYHGHQHGSFLENAYGNLRYGQVATYYWCLMKGRHTQTICLFVLGMLVGRKRWFYNENNNLALWKKVLAVSILVLIVGGIADVRHMETWNNWLYPIYNFFILSFVVSGFVLLWYGKEWFRKGLSFLRQFGKMSLTNYFLQSIIGCGLFAYYGFNLQTKLGITYAFFVGIAMVVVQCLFSNLWLKYHSHGPFEGIWKKLTWIKF</sequence>
<evidence type="ECO:0000313" key="8">
    <source>
        <dbReference type="Proteomes" id="UP000286501"/>
    </source>
</evidence>
<feature type="transmembrane region" description="Helical" evidence="1">
    <location>
        <begin position="310"/>
        <end position="329"/>
    </location>
</feature>
<evidence type="ECO:0000313" key="3">
    <source>
        <dbReference type="EMBL" id="MCP9600822.1"/>
    </source>
</evidence>
<dbReference type="Proteomes" id="UP000283872">
    <property type="component" value="Unassembled WGS sequence"/>
</dbReference>
<evidence type="ECO:0000313" key="4">
    <source>
        <dbReference type="EMBL" id="MCW4093978.1"/>
    </source>
</evidence>
<evidence type="ECO:0000256" key="1">
    <source>
        <dbReference type="SAM" id="Phobius"/>
    </source>
</evidence>
<accession>A0A3E5DTH4</accession>
<feature type="transmembrane region" description="Helical" evidence="1">
    <location>
        <begin position="335"/>
        <end position="359"/>
    </location>
</feature>
<dbReference type="EMBL" id="JAPDUS010000018">
    <property type="protein sequence ID" value="MCW4093978.1"/>
    <property type="molecule type" value="Genomic_DNA"/>
</dbReference>
<evidence type="ECO:0000259" key="2">
    <source>
        <dbReference type="Pfam" id="PF04235"/>
    </source>
</evidence>
<dbReference type="AlphaFoldDB" id="A0A3E5DTH4"/>
<dbReference type="EMBL" id="JANDWN010000041">
    <property type="protein sequence ID" value="MCP9600822.1"/>
    <property type="molecule type" value="Genomic_DNA"/>
</dbReference>
<feature type="transmembrane region" description="Helical" evidence="1">
    <location>
        <begin position="103"/>
        <end position="129"/>
    </location>
</feature>
<organism evidence="4 9">
    <name type="scientific">Segatella copri</name>
    <dbReference type="NCBI Taxonomy" id="165179"/>
    <lineage>
        <taxon>Bacteria</taxon>
        <taxon>Pseudomonadati</taxon>
        <taxon>Bacteroidota</taxon>
        <taxon>Bacteroidia</taxon>
        <taxon>Bacteroidales</taxon>
        <taxon>Prevotellaceae</taxon>
        <taxon>Segatella</taxon>
    </lineage>
</organism>
<dbReference type="Proteomes" id="UP000286501">
    <property type="component" value="Unassembled WGS sequence"/>
</dbReference>
<dbReference type="EMBL" id="QRIN01000066">
    <property type="protein sequence ID" value="RHG63493.1"/>
    <property type="molecule type" value="Genomic_DNA"/>
</dbReference>
<reference evidence="4" key="3">
    <citation type="submission" date="2022-11" db="EMBL/GenBank/DDBJ databases">
        <title>Genomic repertoires linked with pathogenic potency of arthritogenic Prevotella copri isolated from the gut of rheumatoid arthritis patients.</title>
        <authorList>
            <person name="Nii T."/>
            <person name="Maeda Y."/>
            <person name="Motooka D."/>
            <person name="Naito M."/>
            <person name="Matsumoto Y."/>
            <person name="Ogawa T."/>
            <person name="Oguro-Igashira E."/>
            <person name="Kishikawa T."/>
            <person name="Yamashita M."/>
            <person name="Koizumi S."/>
            <person name="Kurakawa T."/>
            <person name="Okumura R."/>
            <person name="Kayama H."/>
            <person name="Murakami M."/>
            <person name="Sakaguchi T."/>
            <person name="Das B."/>
            <person name="Nakamura S."/>
            <person name="Okada Y."/>
            <person name="Kumanogoh A."/>
            <person name="Takeda K."/>
        </authorList>
    </citation>
    <scope>NUCLEOTIDE SEQUENCE</scope>
    <source>
        <strain evidence="4">N016-13</strain>
    </source>
</reference>
<dbReference type="Pfam" id="PF04235">
    <property type="entry name" value="DUF418"/>
    <property type="match status" value="1"/>
</dbReference>
<keyword evidence="1" id="KW-0812">Transmembrane</keyword>
<comment type="caution">
    <text evidence="4">The sequence shown here is derived from an EMBL/GenBank/DDBJ whole genome shotgun (WGS) entry which is preliminary data.</text>
</comment>
<dbReference type="PANTHER" id="PTHR30590:SF2">
    <property type="entry name" value="INNER MEMBRANE PROTEIN"/>
    <property type="match status" value="1"/>
</dbReference>
<evidence type="ECO:0000313" key="5">
    <source>
        <dbReference type="EMBL" id="RGS13222.1"/>
    </source>
</evidence>
<dbReference type="RefSeq" id="WP_117587765.1">
    <property type="nucleotide sequence ID" value="NZ_JANDWK010000041.1"/>
</dbReference>
<protein>
    <submittedName>
        <fullName evidence="4">DUF418 domain-containing protein</fullName>
    </submittedName>
</protein>
<name>A0A3E5DTH4_9BACT</name>
<keyword evidence="1" id="KW-0472">Membrane</keyword>
<feature type="domain" description="DUF418" evidence="2">
    <location>
        <begin position="225"/>
        <end position="378"/>
    </location>
</feature>
<gene>
    <name evidence="6" type="ORF">DW250_12915</name>
    <name evidence="5" type="ORF">DWY11_11810</name>
    <name evidence="3" type="ORF">NNC55_12785</name>
    <name evidence="4" type="ORF">ONT05_10530</name>
</gene>
<dbReference type="PANTHER" id="PTHR30590">
    <property type="entry name" value="INNER MEMBRANE PROTEIN"/>
    <property type="match status" value="1"/>
</dbReference>
<dbReference type="EMBL" id="QRVA01000033">
    <property type="protein sequence ID" value="RGS13222.1"/>
    <property type="molecule type" value="Genomic_DNA"/>
</dbReference>
<feature type="transmembrane region" description="Helical" evidence="1">
    <location>
        <begin position="237"/>
        <end position="256"/>
    </location>
</feature>
<keyword evidence="1" id="KW-1133">Transmembrane helix</keyword>
<reference evidence="3" key="2">
    <citation type="submission" date="2022-07" db="EMBL/GenBank/DDBJ databases">
        <title>Prevotella copri.</title>
        <authorList>
            <person name="Yang C."/>
        </authorList>
    </citation>
    <scope>NUCLEOTIDE SEQUENCE</scope>
    <source>
        <strain evidence="3">HF1476</strain>
    </source>
</reference>
<feature type="transmembrane region" description="Helical" evidence="1">
    <location>
        <begin position="141"/>
        <end position="160"/>
    </location>
</feature>
<evidence type="ECO:0000313" key="6">
    <source>
        <dbReference type="EMBL" id="RHG63493.1"/>
    </source>
</evidence>
<evidence type="ECO:0000313" key="7">
    <source>
        <dbReference type="Proteomes" id="UP000283872"/>
    </source>
</evidence>
<evidence type="ECO:0000313" key="9">
    <source>
        <dbReference type="Proteomes" id="UP001209074"/>
    </source>
</evidence>
<dbReference type="Proteomes" id="UP001209074">
    <property type="component" value="Unassembled WGS sequence"/>
</dbReference>
<proteinExistence type="predicted"/>
<feature type="transmembrane region" description="Helical" evidence="1">
    <location>
        <begin position="59"/>
        <end position="82"/>
    </location>
</feature>
<dbReference type="Proteomes" id="UP001204486">
    <property type="component" value="Unassembled WGS sequence"/>
</dbReference>
<dbReference type="InterPro" id="IPR052529">
    <property type="entry name" value="Bact_Transport_Assoc"/>
</dbReference>